<proteinExistence type="predicted"/>
<evidence type="ECO:0000313" key="1">
    <source>
        <dbReference type="EMBL" id="CAB4046339.1"/>
    </source>
</evidence>
<sequence length="85" mass="9688">LSESISAQLPATPKWHRPPDSGYYVPEALSTCANVLIRVDRQTRNLAQKYSGPYPVVDRKPKHFIIRRENCLESVSIDRLKPVVD</sequence>
<feature type="non-terminal residue" evidence="1">
    <location>
        <position position="1"/>
    </location>
</feature>
<organism evidence="1 2">
    <name type="scientific">Paramuricea clavata</name>
    <name type="common">Red gorgonian</name>
    <name type="synonym">Violescent sea-whip</name>
    <dbReference type="NCBI Taxonomy" id="317549"/>
    <lineage>
        <taxon>Eukaryota</taxon>
        <taxon>Metazoa</taxon>
        <taxon>Cnidaria</taxon>
        <taxon>Anthozoa</taxon>
        <taxon>Octocorallia</taxon>
        <taxon>Malacalcyonacea</taxon>
        <taxon>Plexauridae</taxon>
        <taxon>Paramuricea</taxon>
    </lineage>
</organism>
<name>A0A6S7LWL3_PARCT</name>
<reference evidence="1" key="1">
    <citation type="submission" date="2020-04" db="EMBL/GenBank/DDBJ databases">
        <authorList>
            <person name="Alioto T."/>
            <person name="Alioto T."/>
            <person name="Gomez Garrido J."/>
        </authorList>
    </citation>
    <scope>NUCLEOTIDE SEQUENCE</scope>
    <source>
        <strain evidence="1">A484AB</strain>
    </source>
</reference>
<dbReference type="AlphaFoldDB" id="A0A6S7LWL3"/>
<protein>
    <submittedName>
        <fullName evidence="1">Uncharacterized protein</fullName>
    </submittedName>
</protein>
<dbReference type="EMBL" id="CACRXK020050371">
    <property type="protein sequence ID" value="CAB4046339.1"/>
    <property type="molecule type" value="Genomic_DNA"/>
</dbReference>
<dbReference type="Proteomes" id="UP001152795">
    <property type="component" value="Unassembled WGS sequence"/>
</dbReference>
<evidence type="ECO:0000313" key="2">
    <source>
        <dbReference type="Proteomes" id="UP001152795"/>
    </source>
</evidence>
<keyword evidence="2" id="KW-1185">Reference proteome</keyword>
<accession>A0A6S7LWL3</accession>
<gene>
    <name evidence="1" type="ORF">PACLA_8A056713</name>
</gene>
<dbReference type="OrthoDB" id="6279146at2759"/>
<comment type="caution">
    <text evidence="1">The sequence shown here is derived from an EMBL/GenBank/DDBJ whole genome shotgun (WGS) entry which is preliminary data.</text>
</comment>